<dbReference type="SUPFAM" id="SSF48452">
    <property type="entry name" value="TPR-like"/>
    <property type="match status" value="1"/>
</dbReference>
<dbReference type="EMBL" id="CP003923">
    <property type="protein sequence ID" value="AIC94316.1"/>
    <property type="molecule type" value="Genomic_DNA"/>
</dbReference>
<keyword evidence="1" id="KW-0802">TPR repeat</keyword>
<organism evidence="2 3">
    <name type="scientific">Shouchella lehensis G1</name>
    <dbReference type="NCBI Taxonomy" id="1246626"/>
    <lineage>
        <taxon>Bacteria</taxon>
        <taxon>Bacillati</taxon>
        <taxon>Bacillota</taxon>
        <taxon>Bacilli</taxon>
        <taxon>Bacillales</taxon>
        <taxon>Bacillaceae</taxon>
        <taxon>Shouchella</taxon>
    </lineage>
</organism>
<feature type="repeat" description="TPR" evidence="1">
    <location>
        <begin position="130"/>
        <end position="163"/>
    </location>
</feature>
<dbReference type="OrthoDB" id="2957368at2"/>
<sequence length="360" mass="41765">MIIALSSSIVGSKIVEWHSCLIAKDMVRAQVTKEETKSLIMQMEPNEKILAYYQLVSFKHDLLSTYEKGELIESTLLTPIEAERDDYLHFMYYFVSGQNEFLNERYKSAINMYKIAERLIEKVNVPAEKADFYQELGMSYYRIDQYTFAASYMEQALEFFEHNTMYVVNEIRCKLVLAAIATELGKQPLAERIYDEIILISKPFPYYYSLVLHNVSQNRLTQRRVEEAIDLLEEALSIKEFSQSITGLKAKYNLLNARLRNKTYKGGLDELEFNAKAQKLMEIKAKCKVSRGLYLDNDFSEVLIGVEMLKANEKYFECSEIYDEISQYFESKGDLATALKYARLVHAMSKKQSNVGEDLI</sequence>
<dbReference type="eggNOG" id="COG0457">
    <property type="taxonomic scope" value="Bacteria"/>
</dbReference>
<dbReference type="PROSITE" id="PS50005">
    <property type="entry name" value="TPR"/>
    <property type="match status" value="1"/>
</dbReference>
<evidence type="ECO:0000313" key="3">
    <source>
        <dbReference type="Proteomes" id="UP000027142"/>
    </source>
</evidence>
<dbReference type="KEGG" id="ble:BleG1_1738"/>
<dbReference type="Gene3D" id="1.25.40.10">
    <property type="entry name" value="Tetratricopeptide repeat domain"/>
    <property type="match status" value="1"/>
</dbReference>
<dbReference type="InterPro" id="IPR019734">
    <property type="entry name" value="TPR_rpt"/>
</dbReference>
<name>A0A060LST4_9BACI</name>
<dbReference type="Pfam" id="PF18801">
    <property type="entry name" value="RapH_N"/>
    <property type="match status" value="1"/>
</dbReference>
<dbReference type="Proteomes" id="UP000027142">
    <property type="component" value="Chromosome"/>
</dbReference>
<dbReference type="AlphaFoldDB" id="A0A060LST4"/>
<proteinExistence type="predicted"/>
<dbReference type="HOGENOM" id="CLU_060258_1_0_9"/>
<dbReference type="GO" id="GO:0032259">
    <property type="term" value="P:methylation"/>
    <property type="evidence" value="ECO:0007669"/>
    <property type="project" value="UniProtKB-KW"/>
</dbReference>
<protein>
    <submittedName>
        <fullName evidence="2">Modification methylase CeqI</fullName>
    </submittedName>
</protein>
<keyword evidence="2" id="KW-0489">Methyltransferase</keyword>
<dbReference type="RefSeq" id="WP_038479530.1">
    <property type="nucleotide sequence ID" value="NZ_CP003923.1"/>
</dbReference>
<accession>A0A060LST4</accession>
<keyword evidence="2" id="KW-0808">Transferase</keyword>
<evidence type="ECO:0000313" key="2">
    <source>
        <dbReference type="EMBL" id="AIC94316.1"/>
    </source>
</evidence>
<dbReference type="STRING" id="1246626.BleG1_1738"/>
<dbReference type="GO" id="GO:0008168">
    <property type="term" value="F:methyltransferase activity"/>
    <property type="evidence" value="ECO:0007669"/>
    <property type="project" value="UniProtKB-KW"/>
</dbReference>
<reference evidence="2 3" key="1">
    <citation type="journal article" date="2014" name="Gene">
        <title>A comparative genomic analysis of the alkalitolerant soil bacterium Bacillus lehensis G1.</title>
        <authorList>
            <person name="Noor Y.M."/>
            <person name="Samsulrizal N.H."/>
            <person name="Jema'on N.A."/>
            <person name="Low K.O."/>
            <person name="Ramli A.N."/>
            <person name="Alias N.I."/>
            <person name="Damis S.I."/>
            <person name="Fuzi S.F."/>
            <person name="Isa M.N."/>
            <person name="Murad A.M."/>
            <person name="Raih M.F."/>
            <person name="Bakar F.D."/>
            <person name="Najimudin N."/>
            <person name="Mahadi N.M."/>
            <person name="Illias R.M."/>
        </authorList>
    </citation>
    <scope>NUCLEOTIDE SEQUENCE [LARGE SCALE GENOMIC DNA]</scope>
    <source>
        <strain evidence="2 3">G1</strain>
    </source>
</reference>
<keyword evidence="3" id="KW-1185">Reference proteome</keyword>
<gene>
    <name evidence="2" type="ORF">BleG1_1738</name>
</gene>
<dbReference type="InterPro" id="IPR011990">
    <property type="entry name" value="TPR-like_helical_dom_sf"/>
</dbReference>
<dbReference type="PATRIC" id="fig|1246626.3.peg.1731"/>
<evidence type="ECO:0000256" key="1">
    <source>
        <dbReference type="PROSITE-ProRule" id="PRU00339"/>
    </source>
</evidence>